<protein>
    <submittedName>
        <fullName evidence="1">Uncharacterized protein</fullName>
    </submittedName>
</protein>
<accession>A0AAV4RNL1</accession>
<evidence type="ECO:0000313" key="1">
    <source>
        <dbReference type="EMBL" id="GIY22694.1"/>
    </source>
</evidence>
<organism evidence="1 2">
    <name type="scientific">Caerostris darwini</name>
    <dbReference type="NCBI Taxonomy" id="1538125"/>
    <lineage>
        <taxon>Eukaryota</taxon>
        <taxon>Metazoa</taxon>
        <taxon>Ecdysozoa</taxon>
        <taxon>Arthropoda</taxon>
        <taxon>Chelicerata</taxon>
        <taxon>Arachnida</taxon>
        <taxon>Araneae</taxon>
        <taxon>Araneomorphae</taxon>
        <taxon>Entelegynae</taxon>
        <taxon>Araneoidea</taxon>
        <taxon>Araneidae</taxon>
        <taxon>Caerostris</taxon>
    </lineage>
</organism>
<dbReference type="Proteomes" id="UP001054837">
    <property type="component" value="Unassembled WGS sequence"/>
</dbReference>
<sequence length="108" mass="12413">MILHVTRTSPNSRRKLLHLPDGNPATTWIILNPRRCKRGRTSELLHTLLTPQSRGTSNDILSTYCNSTIRKFHIALLDLFQSAKRNDLFFQRPTGRDHPVSPKMDHVS</sequence>
<proteinExistence type="predicted"/>
<evidence type="ECO:0000313" key="2">
    <source>
        <dbReference type="Proteomes" id="UP001054837"/>
    </source>
</evidence>
<name>A0AAV4RNL1_9ARAC</name>
<dbReference type="EMBL" id="BPLQ01006472">
    <property type="protein sequence ID" value="GIY22694.1"/>
    <property type="molecule type" value="Genomic_DNA"/>
</dbReference>
<reference evidence="1 2" key="1">
    <citation type="submission" date="2021-06" db="EMBL/GenBank/DDBJ databases">
        <title>Caerostris darwini draft genome.</title>
        <authorList>
            <person name="Kono N."/>
            <person name="Arakawa K."/>
        </authorList>
    </citation>
    <scope>NUCLEOTIDE SEQUENCE [LARGE SCALE GENOMIC DNA]</scope>
</reference>
<gene>
    <name evidence="1" type="ORF">CDAR_203951</name>
</gene>
<keyword evidence="2" id="KW-1185">Reference proteome</keyword>
<dbReference type="AlphaFoldDB" id="A0AAV4RNL1"/>
<comment type="caution">
    <text evidence="1">The sequence shown here is derived from an EMBL/GenBank/DDBJ whole genome shotgun (WGS) entry which is preliminary data.</text>
</comment>